<feature type="domain" description="Glycosyl transferase family 1" evidence="2">
    <location>
        <begin position="185"/>
        <end position="332"/>
    </location>
</feature>
<accession>A0A6B3LZQ0</accession>
<dbReference type="AlphaFoldDB" id="A0A6B3LZQ0"/>
<proteinExistence type="predicted"/>
<dbReference type="RefSeq" id="WP_163915774.1">
    <property type="nucleotide sequence ID" value="NZ_JAAGWD010000006.1"/>
</dbReference>
<dbReference type="PANTHER" id="PTHR46401">
    <property type="entry name" value="GLYCOSYLTRANSFERASE WBBK-RELATED"/>
    <property type="match status" value="1"/>
</dbReference>
<dbReference type="SUPFAM" id="SSF53756">
    <property type="entry name" value="UDP-Glycosyltransferase/glycogen phosphorylase"/>
    <property type="match status" value="1"/>
</dbReference>
<gene>
    <name evidence="3" type="ORF">GXP69_14385</name>
</gene>
<dbReference type="InterPro" id="IPR001296">
    <property type="entry name" value="Glyco_trans_1"/>
</dbReference>
<sequence length="366" mass="42165">MKIAILSSGLEHRKDRGYENASRNLFNNLISETKENLEVTLFKGSGISAANEVVLDGLIDLSLLHRLGYKLINDFYGLEYAQFALQFLVFINRHNLKYNTVYTQEPRVAKTLYQLRKLLPGNPVLVYGMGINLTPEHYIRMSDKVHLVNIEHFKEANKAYPYVNKFSLIPNTLPENKKYYGSCTKDELREKYGIKTPFVLLSVGAINAGVKRMDYVVREAAKLDSTWTLVLCGKVQDDDIIALGKRMLGERFINFMLSPDDIAEAYAIADLFVLSSLIEGFGNVTIEAMQNSLPVLLHKRELNRWIVEDPDLLVDMTKEGALSDRIREKTSNEWLITKGRELYLLFQMKYQWRAVREMYFDLLEIK</sequence>
<reference evidence="3 4" key="1">
    <citation type="submission" date="2020-02" db="EMBL/GenBank/DDBJ databases">
        <authorList>
            <person name="Kim M.K."/>
        </authorList>
    </citation>
    <scope>NUCLEOTIDE SEQUENCE [LARGE SCALE GENOMIC DNA]</scope>
    <source>
        <strain evidence="3 4">BT327</strain>
    </source>
</reference>
<evidence type="ECO:0000313" key="4">
    <source>
        <dbReference type="Proteomes" id="UP000474777"/>
    </source>
</evidence>
<dbReference type="EMBL" id="JAAGWD010000006">
    <property type="protein sequence ID" value="NEM98887.1"/>
    <property type="molecule type" value="Genomic_DNA"/>
</dbReference>
<dbReference type="CDD" id="cd03801">
    <property type="entry name" value="GT4_PimA-like"/>
    <property type="match status" value="1"/>
</dbReference>
<evidence type="ECO:0000256" key="1">
    <source>
        <dbReference type="ARBA" id="ARBA00022679"/>
    </source>
</evidence>
<dbReference type="PANTHER" id="PTHR46401:SF2">
    <property type="entry name" value="GLYCOSYLTRANSFERASE WBBK-RELATED"/>
    <property type="match status" value="1"/>
</dbReference>
<name>A0A6B3LZQ0_9BACT</name>
<organism evidence="3 4">
    <name type="scientific">Pontibacter burrus</name>
    <dbReference type="NCBI Taxonomy" id="2704466"/>
    <lineage>
        <taxon>Bacteria</taxon>
        <taxon>Pseudomonadati</taxon>
        <taxon>Bacteroidota</taxon>
        <taxon>Cytophagia</taxon>
        <taxon>Cytophagales</taxon>
        <taxon>Hymenobacteraceae</taxon>
        <taxon>Pontibacter</taxon>
    </lineage>
</organism>
<comment type="caution">
    <text evidence="3">The sequence shown here is derived from an EMBL/GenBank/DDBJ whole genome shotgun (WGS) entry which is preliminary data.</text>
</comment>
<dbReference type="Pfam" id="PF00534">
    <property type="entry name" value="Glycos_transf_1"/>
    <property type="match status" value="1"/>
</dbReference>
<dbReference type="Gene3D" id="3.40.50.2000">
    <property type="entry name" value="Glycogen Phosphorylase B"/>
    <property type="match status" value="2"/>
</dbReference>
<evidence type="ECO:0000259" key="2">
    <source>
        <dbReference type="Pfam" id="PF00534"/>
    </source>
</evidence>
<dbReference type="GO" id="GO:0016757">
    <property type="term" value="F:glycosyltransferase activity"/>
    <property type="evidence" value="ECO:0007669"/>
    <property type="project" value="InterPro"/>
</dbReference>
<dbReference type="Proteomes" id="UP000474777">
    <property type="component" value="Unassembled WGS sequence"/>
</dbReference>
<evidence type="ECO:0000313" key="3">
    <source>
        <dbReference type="EMBL" id="NEM98887.1"/>
    </source>
</evidence>
<keyword evidence="4" id="KW-1185">Reference proteome</keyword>
<protein>
    <submittedName>
        <fullName evidence="3">Glycosyltransferase family 4 protein</fullName>
    </submittedName>
</protein>
<keyword evidence="1 3" id="KW-0808">Transferase</keyword>
<dbReference type="GO" id="GO:0009103">
    <property type="term" value="P:lipopolysaccharide biosynthetic process"/>
    <property type="evidence" value="ECO:0007669"/>
    <property type="project" value="TreeGrafter"/>
</dbReference>